<dbReference type="Gene3D" id="3.30.360.10">
    <property type="entry name" value="Dihydrodipicolinate Reductase, domain 2"/>
    <property type="match status" value="1"/>
</dbReference>
<feature type="region of interest" description="Disordered" evidence="3">
    <location>
        <begin position="307"/>
        <end position="328"/>
    </location>
</feature>
<dbReference type="InterPro" id="IPR050984">
    <property type="entry name" value="Gfo/Idh/MocA_domain"/>
</dbReference>
<dbReference type="GO" id="GO:0000166">
    <property type="term" value="F:nucleotide binding"/>
    <property type="evidence" value="ECO:0007669"/>
    <property type="project" value="InterPro"/>
</dbReference>
<dbReference type="PANTHER" id="PTHR22604">
    <property type="entry name" value="OXIDOREDUCTASES"/>
    <property type="match status" value="1"/>
</dbReference>
<proteinExistence type="inferred from homology"/>
<comment type="caution">
    <text evidence="6">The sequence shown here is derived from an EMBL/GenBank/DDBJ whole genome shotgun (WGS) entry which is preliminary data.</text>
</comment>
<dbReference type="Proteomes" id="UP000313066">
    <property type="component" value="Unassembled WGS sequence"/>
</dbReference>
<dbReference type="SUPFAM" id="SSF51735">
    <property type="entry name" value="NAD(P)-binding Rossmann-fold domains"/>
    <property type="match status" value="1"/>
</dbReference>
<protein>
    <submittedName>
        <fullName evidence="6">Gfo/Idh/MocA family oxidoreductase</fullName>
    </submittedName>
</protein>
<dbReference type="InterPro" id="IPR036291">
    <property type="entry name" value="NAD(P)-bd_dom_sf"/>
</dbReference>
<evidence type="ECO:0000313" key="7">
    <source>
        <dbReference type="Proteomes" id="UP000313066"/>
    </source>
</evidence>
<comment type="similarity">
    <text evidence="1">Belongs to the Gfo/Idh/MocA family.</text>
</comment>
<organism evidence="6 7">
    <name type="scientific">Microbispora catharanthi</name>
    <dbReference type="NCBI Taxonomy" id="1712871"/>
    <lineage>
        <taxon>Bacteria</taxon>
        <taxon>Bacillati</taxon>
        <taxon>Actinomycetota</taxon>
        <taxon>Actinomycetes</taxon>
        <taxon>Streptosporangiales</taxon>
        <taxon>Streptosporangiaceae</taxon>
        <taxon>Microbispora</taxon>
    </lineage>
</organism>
<dbReference type="GO" id="GO:0016491">
    <property type="term" value="F:oxidoreductase activity"/>
    <property type="evidence" value="ECO:0007669"/>
    <property type="project" value="UniProtKB-KW"/>
</dbReference>
<feature type="domain" description="GFO/IDH/MocA-like oxidoreductase" evidence="5">
    <location>
        <begin position="145"/>
        <end position="259"/>
    </location>
</feature>
<dbReference type="PANTHER" id="PTHR22604:SF105">
    <property type="entry name" value="TRANS-1,2-DIHYDROBENZENE-1,2-DIOL DEHYDROGENASE"/>
    <property type="match status" value="1"/>
</dbReference>
<sequence>MSATAARSGCGMSGAVRWGVLGTAGIAARAFLPALREAGGGTAAVVAGRDLSRAEEFAARNGVARAVRGYEAVIEDPSIDAVYIPLPNALHAQWTIAALEAGKAVLCEKPLCLTAAEAGNVIEVARRSARPLWEAFVFPFHPQTARLRGLLAEGAIGELREIWSSFHFTMQGTENIRLEAALGGGALYDVGCYPVRLAHLLFGGDAVAGHAVAVKGEAGVDIETAGVLEFDSGRLMLSCGFALPFTTYTRLVGTGGEIRLTNPFHPEPHDGLEVWREGRLVARHEPGEGTAFSWGIRHIHEVLRGEAEPRHTAADDSFGTARSLDMLR</sequence>
<evidence type="ECO:0000259" key="5">
    <source>
        <dbReference type="Pfam" id="PF22725"/>
    </source>
</evidence>
<name>A0A5N6BID9_9ACTN</name>
<keyword evidence="7" id="KW-1185">Reference proteome</keyword>
<dbReference type="AlphaFoldDB" id="A0A5N6BID9"/>
<reference evidence="6 7" key="1">
    <citation type="submission" date="2019-10" db="EMBL/GenBank/DDBJ databases">
        <title>Nonomuraea sp. nov., isolated from Phyllanthus amarus.</title>
        <authorList>
            <person name="Klykleung N."/>
            <person name="Tanasupawat S."/>
        </authorList>
    </citation>
    <scope>NUCLEOTIDE SEQUENCE [LARGE SCALE GENOMIC DNA]</scope>
    <source>
        <strain evidence="6 7">CR1-09</strain>
    </source>
</reference>
<dbReference type="EMBL" id="VDMA02000020">
    <property type="protein sequence ID" value="KAB8180811.1"/>
    <property type="molecule type" value="Genomic_DNA"/>
</dbReference>
<evidence type="ECO:0000256" key="1">
    <source>
        <dbReference type="ARBA" id="ARBA00010928"/>
    </source>
</evidence>
<dbReference type="Pfam" id="PF01408">
    <property type="entry name" value="GFO_IDH_MocA"/>
    <property type="match status" value="1"/>
</dbReference>
<gene>
    <name evidence="6" type="ORF">FH610_031575</name>
</gene>
<dbReference type="Pfam" id="PF22725">
    <property type="entry name" value="GFO_IDH_MocA_C3"/>
    <property type="match status" value="1"/>
</dbReference>
<evidence type="ECO:0000256" key="3">
    <source>
        <dbReference type="SAM" id="MobiDB-lite"/>
    </source>
</evidence>
<dbReference type="InterPro" id="IPR055170">
    <property type="entry name" value="GFO_IDH_MocA-like_dom"/>
</dbReference>
<evidence type="ECO:0000259" key="4">
    <source>
        <dbReference type="Pfam" id="PF01408"/>
    </source>
</evidence>
<dbReference type="Gene3D" id="3.40.50.720">
    <property type="entry name" value="NAD(P)-binding Rossmann-like Domain"/>
    <property type="match status" value="1"/>
</dbReference>
<evidence type="ECO:0000256" key="2">
    <source>
        <dbReference type="ARBA" id="ARBA00023002"/>
    </source>
</evidence>
<dbReference type="SUPFAM" id="SSF55347">
    <property type="entry name" value="Glyceraldehyde-3-phosphate dehydrogenase-like, C-terminal domain"/>
    <property type="match status" value="1"/>
</dbReference>
<accession>A0A5N6BID9</accession>
<evidence type="ECO:0000313" key="6">
    <source>
        <dbReference type="EMBL" id="KAB8180811.1"/>
    </source>
</evidence>
<dbReference type="InterPro" id="IPR000683">
    <property type="entry name" value="Gfo/Idh/MocA-like_OxRdtase_N"/>
</dbReference>
<feature type="domain" description="Gfo/Idh/MocA-like oxidoreductase N-terminal" evidence="4">
    <location>
        <begin position="16"/>
        <end position="134"/>
    </location>
</feature>
<keyword evidence="2" id="KW-0560">Oxidoreductase</keyword>